<dbReference type="AlphaFoldDB" id="A0A518DXL3"/>
<evidence type="ECO:0000313" key="8">
    <source>
        <dbReference type="Proteomes" id="UP000317648"/>
    </source>
</evidence>
<evidence type="ECO:0000256" key="1">
    <source>
        <dbReference type="ARBA" id="ARBA00010641"/>
    </source>
</evidence>
<keyword evidence="8" id="KW-1185">Reference proteome</keyword>
<dbReference type="EMBL" id="CP036433">
    <property type="protein sequence ID" value="QDU96589.1"/>
    <property type="molecule type" value="Genomic_DNA"/>
</dbReference>
<dbReference type="Pfam" id="PF04542">
    <property type="entry name" value="Sigma70_r2"/>
    <property type="match status" value="1"/>
</dbReference>
<keyword evidence="3" id="KW-0731">Sigma factor</keyword>
<evidence type="ECO:0000259" key="6">
    <source>
        <dbReference type="Pfam" id="PF08281"/>
    </source>
</evidence>
<protein>
    <submittedName>
        <fullName evidence="7">RNA polymerase sigma factor</fullName>
    </submittedName>
</protein>
<evidence type="ECO:0000313" key="7">
    <source>
        <dbReference type="EMBL" id="QDU96589.1"/>
    </source>
</evidence>
<dbReference type="InterPro" id="IPR007627">
    <property type="entry name" value="RNA_pol_sigma70_r2"/>
</dbReference>
<name>A0A518DXL3_9BACT</name>
<dbReference type="InterPro" id="IPR039425">
    <property type="entry name" value="RNA_pol_sigma-70-like"/>
</dbReference>
<reference evidence="7 8" key="1">
    <citation type="submission" date="2019-02" db="EMBL/GenBank/DDBJ databases">
        <title>Deep-cultivation of Planctomycetes and their phenomic and genomic characterization uncovers novel biology.</title>
        <authorList>
            <person name="Wiegand S."/>
            <person name="Jogler M."/>
            <person name="Boedeker C."/>
            <person name="Pinto D."/>
            <person name="Vollmers J."/>
            <person name="Rivas-Marin E."/>
            <person name="Kohn T."/>
            <person name="Peeters S.H."/>
            <person name="Heuer A."/>
            <person name="Rast P."/>
            <person name="Oberbeckmann S."/>
            <person name="Bunk B."/>
            <person name="Jeske O."/>
            <person name="Meyerdierks A."/>
            <person name="Storesund J.E."/>
            <person name="Kallscheuer N."/>
            <person name="Luecker S."/>
            <person name="Lage O.M."/>
            <person name="Pohl T."/>
            <person name="Merkel B.J."/>
            <person name="Hornburger P."/>
            <person name="Mueller R.-W."/>
            <person name="Bruemmer F."/>
            <person name="Labrenz M."/>
            <person name="Spormann A.M."/>
            <person name="Op den Camp H."/>
            <person name="Overmann J."/>
            <person name="Amann R."/>
            <person name="Jetten M.S.M."/>
            <person name="Mascher T."/>
            <person name="Medema M.H."/>
            <person name="Devos D.P."/>
            <person name="Kaster A.-K."/>
            <person name="Ovreas L."/>
            <person name="Rohde M."/>
            <person name="Galperin M.Y."/>
            <person name="Jogler C."/>
        </authorList>
    </citation>
    <scope>NUCLEOTIDE SEQUENCE [LARGE SCALE GENOMIC DNA]</scope>
    <source>
        <strain evidence="7 8">Pla85_3_4</strain>
    </source>
</reference>
<dbReference type="GO" id="GO:0006352">
    <property type="term" value="P:DNA-templated transcription initiation"/>
    <property type="evidence" value="ECO:0007669"/>
    <property type="project" value="InterPro"/>
</dbReference>
<dbReference type="Gene3D" id="1.10.1740.10">
    <property type="match status" value="1"/>
</dbReference>
<organism evidence="7 8">
    <name type="scientific">Lignipirellula cremea</name>
    <dbReference type="NCBI Taxonomy" id="2528010"/>
    <lineage>
        <taxon>Bacteria</taxon>
        <taxon>Pseudomonadati</taxon>
        <taxon>Planctomycetota</taxon>
        <taxon>Planctomycetia</taxon>
        <taxon>Pirellulales</taxon>
        <taxon>Pirellulaceae</taxon>
        <taxon>Lignipirellula</taxon>
    </lineage>
</organism>
<dbReference type="Gene3D" id="1.10.10.10">
    <property type="entry name" value="Winged helix-like DNA-binding domain superfamily/Winged helix DNA-binding domain"/>
    <property type="match status" value="1"/>
</dbReference>
<comment type="similarity">
    <text evidence="1">Belongs to the sigma-70 factor family. ECF subfamily.</text>
</comment>
<sequence>MAESAEFVTQITRSQRQLHAFILSMVWNPAEADDVLQQTNLVLWEKAAEFDVSRPFLPWAMRFAQLQALAWLKQRQRQQQRLVFDDDLVRLLAEEAAADEPAFDARRHALPACLQKLRPEQRELIARRYEPDASVKAMAEAVGTTPKAVSDKLRRIRRALLDCIEQTLREEAFA</sequence>
<dbReference type="RefSeq" id="WP_145055209.1">
    <property type="nucleotide sequence ID" value="NZ_CP036433.1"/>
</dbReference>
<dbReference type="KEGG" id="lcre:Pla8534_44100"/>
<feature type="domain" description="RNA polymerase sigma factor 70 region 4 type 2" evidence="6">
    <location>
        <begin position="108"/>
        <end position="160"/>
    </location>
</feature>
<dbReference type="NCBIfam" id="TIGR02937">
    <property type="entry name" value="sigma70-ECF"/>
    <property type="match status" value="1"/>
</dbReference>
<dbReference type="Proteomes" id="UP000317648">
    <property type="component" value="Chromosome"/>
</dbReference>
<dbReference type="GO" id="GO:0003677">
    <property type="term" value="F:DNA binding"/>
    <property type="evidence" value="ECO:0007669"/>
    <property type="project" value="InterPro"/>
</dbReference>
<dbReference type="SUPFAM" id="SSF88659">
    <property type="entry name" value="Sigma3 and sigma4 domains of RNA polymerase sigma factors"/>
    <property type="match status" value="1"/>
</dbReference>
<dbReference type="InterPro" id="IPR014284">
    <property type="entry name" value="RNA_pol_sigma-70_dom"/>
</dbReference>
<dbReference type="InterPro" id="IPR013325">
    <property type="entry name" value="RNA_pol_sigma_r2"/>
</dbReference>
<accession>A0A518DXL3</accession>
<gene>
    <name evidence="7" type="ORF">Pla8534_44100</name>
</gene>
<dbReference type="InterPro" id="IPR013249">
    <property type="entry name" value="RNA_pol_sigma70_r4_t2"/>
</dbReference>
<dbReference type="OrthoDB" id="6383365at2"/>
<keyword evidence="2" id="KW-0805">Transcription regulation</keyword>
<feature type="domain" description="RNA polymerase sigma-70 region 2" evidence="5">
    <location>
        <begin position="11"/>
        <end position="77"/>
    </location>
</feature>
<dbReference type="SUPFAM" id="SSF88946">
    <property type="entry name" value="Sigma2 domain of RNA polymerase sigma factors"/>
    <property type="match status" value="1"/>
</dbReference>
<dbReference type="Pfam" id="PF08281">
    <property type="entry name" value="Sigma70_r4_2"/>
    <property type="match status" value="1"/>
</dbReference>
<dbReference type="InterPro" id="IPR014331">
    <property type="entry name" value="RNA_pol_sigma70_ECF_RHOBA"/>
</dbReference>
<proteinExistence type="inferred from homology"/>
<dbReference type="InterPro" id="IPR036388">
    <property type="entry name" value="WH-like_DNA-bd_sf"/>
</dbReference>
<evidence type="ECO:0000256" key="4">
    <source>
        <dbReference type="ARBA" id="ARBA00023163"/>
    </source>
</evidence>
<dbReference type="PANTHER" id="PTHR43133">
    <property type="entry name" value="RNA POLYMERASE ECF-TYPE SIGMA FACTO"/>
    <property type="match status" value="1"/>
</dbReference>
<dbReference type="PANTHER" id="PTHR43133:SF51">
    <property type="entry name" value="RNA POLYMERASE SIGMA FACTOR"/>
    <property type="match status" value="1"/>
</dbReference>
<evidence type="ECO:0000259" key="5">
    <source>
        <dbReference type="Pfam" id="PF04542"/>
    </source>
</evidence>
<dbReference type="GO" id="GO:0016987">
    <property type="term" value="F:sigma factor activity"/>
    <property type="evidence" value="ECO:0007669"/>
    <property type="project" value="UniProtKB-KW"/>
</dbReference>
<dbReference type="InterPro" id="IPR013324">
    <property type="entry name" value="RNA_pol_sigma_r3/r4-like"/>
</dbReference>
<dbReference type="NCBIfam" id="TIGR02989">
    <property type="entry name" value="Sig-70_gvs1"/>
    <property type="match status" value="1"/>
</dbReference>
<evidence type="ECO:0000256" key="3">
    <source>
        <dbReference type="ARBA" id="ARBA00023082"/>
    </source>
</evidence>
<evidence type="ECO:0000256" key="2">
    <source>
        <dbReference type="ARBA" id="ARBA00023015"/>
    </source>
</evidence>
<keyword evidence="4" id="KW-0804">Transcription</keyword>